<dbReference type="RefSeq" id="WP_190888227.1">
    <property type="nucleotide sequence ID" value="NZ_JACWZY010000014.1"/>
</dbReference>
<keyword evidence="3" id="KW-1185">Reference proteome</keyword>
<accession>A0A926Y3Z5</accession>
<reference evidence="2" key="1">
    <citation type="submission" date="2020-09" db="EMBL/GenBank/DDBJ databases">
        <authorList>
            <person name="Kim M.K."/>
        </authorList>
    </citation>
    <scope>NUCLEOTIDE SEQUENCE</scope>
    <source>
        <strain evidence="2">BT702</strain>
    </source>
</reference>
<organism evidence="2 3">
    <name type="scientific">Spirosoma profusum</name>
    <dbReference type="NCBI Taxonomy" id="2771354"/>
    <lineage>
        <taxon>Bacteria</taxon>
        <taxon>Pseudomonadati</taxon>
        <taxon>Bacteroidota</taxon>
        <taxon>Cytophagia</taxon>
        <taxon>Cytophagales</taxon>
        <taxon>Cytophagaceae</taxon>
        <taxon>Spirosoma</taxon>
    </lineage>
</organism>
<dbReference type="EMBL" id="JACWZY010000014">
    <property type="protein sequence ID" value="MBD2702381.1"/>
    <property type="molecule type" value="Genomic_DNA"/>
</dbReference>
<dbReference type="AlphaFoldDB" id="A0A926Y3Z5"/>
<name>A0A926Y3Z5_9BACT</name>
<evidence type="ECO:0000313" key="3">
    <source>
        <dbReference type="Proteomes" id="UP000598820"/>
    </source>
</evidence>
<evidence type="ECO:0000313" key="2">
    <source>
        <dbReference type="EMBL" id="MBD2702381.1"/>
    </source>
</evidence>
<proteinExistence type="predicted"/>
<comment type="caution">
    <text evidence="2">The sequence shown here is derived from an EMBL/GenBank/DDBJ whole genome shotgun (WGS) entry which is preliminary data.</text>
</comment>
<evidence type="ECO:0000256" key="1">
    <source>
        <dbReference type="PROSITE-ProRule" id="PRU00339"/>
    </source>
</evidence>
<keyword evidence="1" id="KW-0802">TPR repeat</keyword>
<dbReference type="PROSITE" id="PS50005">
    <property type="entry name" value="TPR"/>
    <property type="match status" value="1"/>
</dbReference>
<gene>
    <name evidence="2" type="ORF">IC229_17155</name>
</gene>
<dbReference type="InterPro" id="IPR019734">
    <property type="entry name" value="TPR_rpt"/>
</dbReference>
<feature type="repeat" description="TPR" evidence="1">
    <location>
        <begin position="210"/>
        <end position="243"/>
    </location>
</feature>
<evidence type="ECO:0008006" key="4">
    <source>
        <dbReference type="Google" id="ProtNLM"/>
    </source>
</evidence>
<sequence length="263" mass="30054">MQTLDKETFSYWVTHPEDLSVADLTQLQENLSTYPYCQSLFTLTAKAASIHQRTQAVTLIRQAAAHALSRNALRKLVDNEFQWSTNLLSRLNELSAKHVPIPDDYQQESYALFKSKHGLSGGFPKLQLLRLPTMPTPEDATLSETNLQNELTQIAEPPAEPLTEADLERQRQFELIENFIKNEPSISRILPSETIDQEDLTKRNKIAGVPLVTESFAKVLEKQGKFDKARDIYKKLMSRNPEKKAYFAEKMAEMENRRKASES</sequence>
<protein>
    <recommendedName>
        <fullName evidence="4">Tetratricopeptide repeat protein</fullName>
    </recommendedName>
</protein>
<dbReference type="Proteomes" id="UP000598820">
    <property type="component" value="Unassembled WGS sequence"/>
</dbReference>